<evidence type="ECO:0000256" key="1">
    <source>
        <dbReference type="SAM" id="MobiDB-lite"/>
    </source>
</evidence>
<gene>
    <name evidence="2" type="ORF">A9Z42_0010850</name>
</gene>
<organism evidence="2 3">
    <name type="scientific">Trichoderma parareesei</name>
    <name type="common">Filamentous fungus</name>
    <dbReference type="NCBI Taxonomy" id="858221"/>
    <lineage>
        <taxon>Eukaryota</taxon>
        <taxon>Fungi</taxon>
        <taxon>Dikarya</taxon>
        <taxon>Ascomycota</taxon>
        <taxon>Pezizomycotina</taxon>
        <taxon>Sordariomycetes</taxon>
        <taxon>Hypocreomycetidae</taxon>
        <taxon>Hypocreales</taxon>
        <taxon>Hypocreaceae</taxon>
        <taxon>Trichoderma</taxon>
    </lineage>
</organism>
<evidence type="ECO:0000313" key="2">
    <source>
        <dbReference type="EMBL" id="OTA00805.1"/>
    </source>
</evidence>
<protein>
    <submittedName>
        <fullName evidence="2">Uncharacterized protein</fullName>
    </submittedName>
</protein>
<proteinExistence type="predicted"/>
<evidence type="ECO:0000313" key="3">
    <source>
        <dbReference type="Proteomes" id="UP000219286"/>
    </source>
</evidence>
<reference evidence="2 3" key="1">
    <citation type="journal article" date="2015" name="Genome Announc.">
        <title>Genome sequence and annotation of Trichoderma parareesei, the ancestor of the cellulase producer Trichoderma reesei.</title>
        <authorList>
            <person name="Yang D."/>
            <person name="Pomraning K."/>
            <person name="Kopchinskiy A."/>
            <person name="Karimi Aghcheh R."/>
            <person name="Atanasova L."/>
            <person name="Chenthamara K."/>
            <person name="Baker S.E."/>
            <person name="Zhang R."/>
            <person name="Shen Q."/>
            <person name="Freitag M."/>
            <person name="Kubicek C.P."/>
            <person name="Druzhinina I.S."/>
        </authorList>
    </citation>
    <scope>NUCLEOTIDE SEQUENCE [LARGE SCALE GENOMIC DNA]</scope>
    <source>
        <strain evidence="2 3">CBS 125925</strain>
    </source>
</reference>
<dbReference type="AlphaFoldDB" id="A0A2H2ZJ92"/>
<dbReference type="Proteomes" id="UP000219286">
    <property type="component" value="Unassembled WGS sequence"/>
</dbReference>
<accession>A0A2H2ZJ92</accession>
<name>A0A2H2ZJ92_TRIPA</name>
<keyword evidence="3" id="KW-1185">Reference proteome</keyword>
<feature type="compositionally biased region" description="Basic and acidic residues" evidence="1">
    <location>
        <begin position="23"/>
        <end position="34"/>
    </location>
</feature>
<dbReference type="EMBL" id="LFMI01000151">
    <property type="protein sequence ID" value="OTA00805.1"/>
    <property type="molecule type" value="Genomic_DNA"/>
</dbReference>
<comment type="caution">
    <text evidence="2">The sequence shown here is derived from an EMBL/GenBank/DDBJ whole genome shotgun (WGS) entry which is preliminary data.</text>
</comment>
<feature type="region of interest" description="Disordered" evidence="1">
    <location>
        <begin position="16"/>
        <end position="47"/>
    </location>
</feature>
<sequence>MAVSTIGFHADWSAGCFDSASSGRDKRSASRDDTNPNSAPGLDHFGTGNGCPDYGATDHDRTGCHHSTGYHSHSDLGSIDYSRSPLGHHERRRVFRNIAACYHHVGRLFHLCRLYHIYSDG</sequence>